<evidence type="ECO:0000313" key="11">
    <source>
        <dbReference type="Proteomes" id="UP000239899"/>
    </source>
</evidence>
<dbReference type="PANTHER" id="PTHR35512">
    <property type="entry name" value="OS11G0550900 PROTEIN"/>
    <property type="match status" value="1"/>
</dbReference>
<sequence length="307" mass="32286">MFSLGEVVVLCVAAAWIFGPNELPRVARHAGRLTGQATGFLYRARARFFKFAEEAEVTKLHEEMQATMYQLNAIRAELQGGINFLNPGPMAQRVLSIKPVPGQDGSSSSASFPAAHQQQVQQQVSQAPQAAAPAPAWAPDAAAVQQQQLLQRPQQQQAAAGLGASFAASALQAAAAPAAAAAGSASANTAAAQPLLQQQQQRVQAQEGEQDQHPMMLPVSAVAAGWAPDRAGKAPSGSEIFLDALAEELVAAHVLRFQQQQMQQQALMQQRAAAAAGAEQQQQRQQQQPADTAAAQQPGQPAAEKDA</sequence>
<dbReference type="EMBL" id="LHPG02000024">
    <property type="protein sequence ID" value="PRW20348.1"/>
    <property type="molecule type" value="Genomic_DNA"/>
</dbReference>
<dbReference type="OrthoDB" id="45251at2759"/>
<protein>
    <submittedName>
        <fullName evidence="10">Sec-independent translocase-like</fullName>
    </submittedName>
</protein>
<feature type="region of interest" description="Disordered" evidence="8">
    <location>
        <begin position="267"/>
        <end position="307"/>
    </location>
</feature>
<comment type="caution">
    <text evidence="10">The sequence shown here is derived from an EMBL/GenBank/DDBJ whole genome shotgun (WGS) entry which is preliminary data.</text>
</comment>
<feature type="compositionally biased region" description="Low complexity" evidence="8">
    <location>
        <begin position="113"/>
        <end position="149"/>
    </location>
</feature>
<evidence type="ECO:0000256" key="6">
    <source>
        <dbReference type="ARBA" id="ARBA00023010"/>
    </source>
</evidence>
<name>A0A2P6TCI6_CHLSO</name>
<feature type="chain" id="PRO_5015200486" evidence="9">
    <location>
        <begin position="16"/>
        <end position="307"/>
    </location>
</feature>
<evidence type="ECO:0000313" key="10">
    <source>
        <dbReference type="EMBL" id="PRW20348.1"/>
    </source>
</evidence>
<evidence type="ECO:0000256" key="5">
    <source>
        <dbReference type="ARBA" id="ARBA00022989"/>
    </source>
</evidence>
<keyword evidence="11" id="KW-1185">Reference proteome</keyword>
<dbReference type="Pfam" id="PF02416">
    <property type="entry name" value="TatA_B_E"/>
    <property type="match status" value="1"/>
</dbReference>
<evidence type="ECO:0000256" key="4">
    <source>
        <dbReference type="ARBA" id="ARBA00022927"/>
    </source>
</evidence>
<keyword evidence="9" id="KW-0732">Signal</keyword>
<keyword evidence="5" id="KW-1133">Transmembrane helix</keyword>
<keyword evidence="3" id="KW-0812">Transmembrane</keyword>
<comment type="subcellular location">
    <subcellularLocation>
        <location evidence="1">Membrane</location>
        <topology evidence="1">Single-pass membrane protein</topology>
    </subcellularLocation>
</comment>
<feature type="region of interest" description="Disordered" evidence="8">
    <location>
        <begin position="98"/>
        <end position="149"/>
    </location>
</feature>
<dbReference type="InterPro" id="IPR003369">
    <property type="entry name" value="TatA/B/E"/>
</dbReference>
<keyword evidence="4" id="KW-0653">Protein transport</keyword>
<evidence type="ECO:0000256" key="8">
    <source>
        <dbReference type="SAM" id="MobiDB-lite"/>
    </source>
</evidence>
<keyword evidence="6" id="KW-0811">Translocation</keyword>
<keyword evidence="7" id="KW-0472">Membrane</keyword>
<evidence type="ECO:0000256" key="3">
    <source>
        <dbReference type="ARBA" id="ARBA00022692"/>
    </source>
</evidence>
<dbReference type="Proteomes" id="UP000239899">
    <property type="component" value="Unassembled WGS sequence"/>
</dbReference>
<feature type="signal peptide" evidence="9">
    <location>
        <begin position="1"/>
        <end position="15"/>
    </location>
</feature>
<accession>A0A2P6TCI6</accession>
<gene>
    <name evidence="10" type="ORF">C2E21_9038</name>
</gene>
<dbReference type="PANTHER" id="PTHR35512:SF1">
    <property type="entry name" value="OS11G0550900 PROTEIN"/>
    <property type="match status" value="1"/>
</dbReference>
<dbReference type="AlphaFoldDB" id="A0A2P6TCI6"/>
<evidence type="ECO:0000256" key="9">
    <source>
        <dbReference type="SAM" id="SignalP"/>
    </source>
</evidence>
<evidence type="ECO:0000256" key="2">
    <source>
        <dbReference type="ARBA" id="ARBA00022448"/>
    </source>
</evidence>
<reference evidence="10 11" key="1">
    <citation type="journal article" date="2018" name="Plant J.">
        <title>Genome sequences of Chlorella sorokiniana UTEX 1602 and Micractinium conductrix SAG 241.80: implications to maltose excretion by a green alga.</title>
        <authorList>
            <person name="Arriola M.B."/>
            <person name="Velmurugan N."/>
            <person name="Zhang Y."/>
            <person name="Plunkett M.H."/>
            <person name="Hondzo H."/>
            <person name="Barney B.M."/>
        </authorList>
    </citation>
    <scope>NUCLEOTIDE SEQUENCE [LARGE SCALE GENOMIC DNA]</scope>
    <source>
        <strain evidence="11">UTEX 1602</strain>
    </source>
</reference>
<keyword evidence="2" id="KW-0813">Transport</keyword>
<proteinExistence type="predicted"/>
<evidence type="ECO:0000256" key="1">
    <source>
        <dbReference type="ARBA" id="ARBA00004167"/>
    </source>
</evidence>
<evidence type="ECO:0000256" key="7">
    <source>
        <dbReference type="ARBA" id="ARBA00023136"/>
    </source>
</evidence>
<organism evidence="10 11">
    <name type="scientific">Chlorella sorokiniana</name>
    <name type="common">Freshwater green alga</name>
    <dbReference type="NCBI Taxonomy" id="3076"/>
    <lineage>
        <taxon>Eukaryota</taxon>
        <taxon>Viridiplantae</taxon>
        <taxon>Chlorophyta</taxon>
        <taxon>core chlorophytes</taxon>
        <taxon>Trebouxiophyceae</taxon>
        <taxon>Chlorellales</taxon>
        <taxon>Chlorellaceae</taxon>
        <taxon>Chlorella clade</taxon>
        <taxon>Chlorella</taxon>
    </lineage>
</organism>